<feature type="region of interest" description="Disordered" evidence="1">
    <location>
        <begin position="82"/>
        <end position="120"/>
    </location>
</feature>
<dbReference type="RefSeq" id="WP_090649562.1">
    <property type="nucleotide sequence ID" value="NZ_CBCRYE010000003.1"/>
</dbReference>
<organism evidence="3 4">
    <name type="scientific">Asticcacaulis taihuensis</name>
    <dbReference type="NCBI Taxonomy" id="260084"/>
    <lineage>
        <taxon>Bacteria</taxon>
        <taxon>Pseudomonadati</taxon>
        <taxon>Pseudomonadota</taxon>
        <taxon>Alphaproteobacteria</taxon>
        <taxon>Caulobacterales</taxon>
        <taxon>Caulobacteraceae</taxon>
        <taxon>Asticcacaulis</taxon>
    </lineage>
</organism>
<feature type="compositionally biased region" description="Polar residues" evidence="1">
    <location>
        <begin position="82"/>
        <end position="100"/>
    </location>
</feature>
<evidence type="ECO:0000313" key="4">
    <source>
        <dbReference type="Proteomes" id="UP000199150"/>
    </source>
</evidence>
<sequence>MTEYTRGSGFGRFVLIIILLLIVAVAGVWYYNKTHVVTAGDQVGKAVDALPAVVSKAADEATDKDNIDKVGDALKDTGQAASSALSKTGKVTSSAVSETSTDLKAKADKQKAQNAQDQKG</sequence>
<reference evidence="4" key="1">
    <citation type="submission" date="2016-10" db="EMBL/GenBank/DDBJ databases">
        <authorList>
            <person name="Varghese N."/>
            <person name="Submissions S."/>
        </authorList>
    </citation>
    <scope>NUCLEOTIDE SEQUENCE [LARGE SCALE GENOMIC DNA]</scope>
    <source>
        <strain evidence="4">CGMCC 1.3431</strain>
    </source>
</reference>
<feature type="transmembrane region" description="Helical" evidence="2">
    <location>
        <begin position="12"/>
        <end position="31"/>
    </location>
</feature>
<protein>
    <submittedName>
        <fullName evidence="3">Uncharacterized protein</fullName>
    </submittedName>
</protein>
<dbReference type="EMBL" id="FMTS01000005">
    <property type="protein sequence ID" value="SCW72506.1"/>
    <property type="molecule type" value="Genomic_DNA"/>
</dbReference>
<feature type="compositionally biased region" description="Basic and acidic residues" evidence="1">
    <location>
        <begin position="101"/>
        <end position="111"/>
    </location>
</feature>
<evidence type="ECO:0000256" key="1">
    <source>
        <dbReference type="SAM" id="MobiDB-lite"/>
    </source>
</evidence>
<keyword evidence="2" id="KW-1133">Transmembrane helix</keyword>
<evidence type="ECO:0000256" key="2">
    <source>
        <dbReference type="SAM" id="Phobius"/>
    </source>
</evidence>
<gene>
    <name evidence="3" type="ORF">SAMN02927928_2946</name>
</gene>
<dbReference type="OrthoDB" id="9862246at2"/>
<accession>A0A1G4STU8</accession>
<keyword evidence="2" id="KW-0472">Membrane</keyword>
<name>A0A1G4STU8_9CAUL</name>
<dbReference type="Proteomes" id="UP000199150">
    <property type="component" value="Unassembled WGS sequence"/>
</dbReference>
<dbReference type="AlphaFoldDB" id="A0A1G4STU8"/>
<proteinExistence type="predicted"/>
<evidence type="ECO:0000313" key="3">
    <source>
        <dbReference type="EMBL" id="SCW72506.1"/>
    </source>
</evidence>
<keyword evidence="4" id="KW-1185">Reference proteome</keyword>
<dbReference type="STRING" id="260084.SAMN02927928_2946"/>
<keyword evidence="2" id="KW-0812">Transmembrane</keyword>